<evidence type="ECO:0000313" key="2">
    <source>
        <dbReference type="EMBL" id="GAA0474305.1"/>
    </source>
</evidence>
<dbReference type="SUPFAM" id="SSF53597">
    <property type="entry name" value="Dihydrofolate reductase-like"/>
    <property type="match status" value="1"/>
</dbReference>
<comment type="caution">
    <text evidence="2">The sequence shown here is derived from an EMBL/GenBank/DDBJ whole genome shotgun (WGS) entry which is preliminary data.</text>
</comment>
<sequence>MIRGFIAVSADGFVADNEGGVGWLEPFNSVDYGYDLFVSEIEAVVLGRITYEQILSFEAGWPYARKQGFIVTSSPLNIPFADVQTWHDSVPALAKELKEKSLDSWVVGGPKLQTAFIEQGLLDRLELFVVPVLLGGGTPLYRSTKAIRHLQLDQTQVYDKGMVKLDYRIAS</sequence>
<proteinExistence type="predicted"/>
<dbReference type="InterPro" id="IPR002734">
    <property type="entry name" value="RibDG_C"/>
</dbReference>
<reference evidence="3" key="1">
    <citation type="journal article" date="2019" name="Int. J. Syst. Evol. Microbiol.">
        <title>The Global Catalogue of Microorganisms (GCM) 10K type strain sequencing project: providing services to taxonomists for standard genome sequencing and annotation.</title>
        <authorList>
            <consortium name="The Broad Institute Genomics Platform"/>
            <consortium name="The Broad Institute Genome Sequencing Center for Infectious Disease"/>
            <person name="Wu L."/>
            <person name="Ma J."/>
        </authorList>
    </citation>
    <scope>NUCLEOTIDE SEQUENCE [LARGE SCALE GENOMIC DNA]</scope>
    <source>
        <strain evidence="3">JCM 14162</strain>
    </source>
</reference>
<dbReference type="InterPro" id="IPR024072">
    <property type="entry name" value="DHFR-like_dom_sf"/>
</dbReference>
<feature type="domain" description="Bacterial bifunctional deaminase-reductase C-terminal" evidence="1">
    <location>
        <begin position="6"/>
        <end position="163"/>
    </location>
</feature>
<evidence type="ECO:0000259" key="1">
    <source>
        <dbReference type="Pfam" id="PF01872"/>
    </source>
</evidence>
<dbReference type="Gene3D" id="3.40.430.10">
    <property type="entry name" value="Dihydrofolate Reductase, subunit A"/>
    <property type="match status" value="1"/>
</dbReference>
<dbReference type="PANTHER" id="PTHR38011:SF11">
    <property type="entry name" value="2,5-DIAMINO-6-RIBOSYLAMINO-4(3H)-PYRIMIDINONE 5'-PHOSPHATE REDUCTASE"/>
    <property type="match status" value="1"/>
</dbReference>
<dbReference type="Pfam" id="PF01872">
    <property type="entry name" value="RibD_C"/>
    <property type="match status" value="1"/>
</dbReference>
<organism evidence="2 3">
    <name type="scientific">Parasphingorhabdus litoris</name>
    <dbReference type="NCBI Taxonomy" id="394733"/>
    <lineage>
        <taxon>Bacteria</taxon>
        <taxon>Pseudomonadati</taxon>
        <taxon>Pseudomonadota</taxon>
        <taxon>Alphaproteobacteria</taxon>
        <taxon>Sphingomonadales</taxon>
        <taxon>Sphingomonadaceae</taxon>
        <taxon>Parasphingorhabdus</taxon>
    </lineage>
</organism>
<dbReference type="PANTHER" id="PTHR38011">
    <property type="entry name" value="DIHYDROFOLATE REDUCTASE FAMILY PROTEIN (AFU_ORTHOLOGUE AFUA_8G06820)"/>
    <property type="match status" value="1"/>
</dbReference>
<accession>A0ABP3K9J4</accession>
<protein>
    <submittedName>
        <fullName evidence="2">Dihydrofolate reductase family protein</fullName>
    </submittedName>
</protein>
<keyword evidence="3" id="KW-1185">Reference proteome</keyword>
<dbReference type="Proteomes" id="UP001500713">
    <property type="component" value="Unassembled WGS sequence"/>
</dbReference>
<name>A0ABP3K9J4_9SPHN</name>
<dbReference type="EMBL" id="BAAAEM010000002">
    <property type="protein sequence ID" value="GAA0474305.1"/>
    <property type="molecule type" value="Genomic_DNA"/>
</dbReference>
<dbReference type="InterPro" id="IPR050765">
    <property type="entry name" value="Riboflavin_Biosynth_HTPR"/>
</dbReference>
<gene>
    <name evidence="2" type="ORF">GCM10009096_14730</name>
</gene>
<evidence type="ECO:0000313" key="3">
    <source>
        <dbReference type="Proteomes" id="UP001500713"/>
    </source>
</evidence>
<dbReference type="RefSeq" id="WP_229956007.1">
    <property type="nucleotide sequence ID" value="NZ_BAAAEM010000002.1"/>
</dbReference>